<keyword evidence="6 7" id="KW-0472">Membrane</keyword>
<keyword evidence="5 8" id="KW-1133">Transmembrane helix</keyword>
<evidence type="ECO:0000256" key="5">
    <source>
        <dbReference type="ARBA" id="ARBA00022989"/>
    </source>
</evidence>
<feature type="transmembrane region" description="Helical" evidence="8">
    <location>
        <begin position="107"/>
        <end position="128"/>
    </location>
</feature>
<dbReference type="GO" id="GO:0022857">
    <property type="term" value="F:transmembrane transporter activity"/>
    <property type="evidence" value="ECO:0007669"/>
    <property type="project" value="InterPro"/>
</dbReference>
<reference evidence="9 10" key="1">
    <citation type="submission" date="2020-08" db="EMBL/GenBank/DDBJ databases">
        <title>Genomic Encyclopedia of Archaeal and Bacterial Type Strains, Phase II (KMG-II): from individual species to whole genera.</title>
        <authorList>
            <person name="Goeker M."/>
        </authorList>
    </citation>
    <scope>NUCLEOTIDE SEQUENCE [LARGE SCALE GENOMIC DNA]</scope>
    <source>
        <strain evidence="9 10">DSM 23288</strain>
    </source>
</reference>
<feature type="transmembrane region" description="Helical" evidence="8">
    <location>
        <begin position="207"/>
        <end position="230"/>
    </location>
</feature>
<dbReference type="Pfam" id="PF02133">
    <property type="entry name" value="Transp_cyt_pur"/>
    <property type="match status" value="1"/>
</dbReference>
<dbReference type="Gene3D" id="1.10.4160.10">
    <property type="entry name" value="Hydantoin permease"/>
    <property type="match status" value="1"/>
</dbReference>
<feature type="transmembrane region" description="Helical" evidence="8">
    <location>
        <begin position="447"/>
        <end position="467"/>
    </location>
</feature>
<evidence type="ECO:0000256" key="6">
    <source>
        <dbReference type="ARBA" id="ARBA00023136"/>
    </source>
</evidence>
<dbReference type="InterPro" id="IPR001248">
    <property type="entry name" value="Pur-cyt_permease"/>
</dbReference>
<dbReference type="AlphaFoldDB" id="A0A840IB18"/>
<evidence type="ECO:0000256" key="1">
    <source>
        <dbReference type="ARBA" id="ARBA00004141"/>
    </source>
</evidence>
<feature type="transmembrane region" description="Helical" evidence="8">
    <location>
        <begin position="358"/>
        <end position="381"/>
    </location>
</feature>
<evidence type="ECO:0000256" key="7">
    <source>
        <dbReference type="PIRNR" id="PIRNR002744"/>
    </source>
</evidence>
<feature type="transmembrane region" description="Helical" evidence="8">
    <location>
        <begin position="415"/>
        <end position="435"/>
    </location>
</feature>
<comment type="subcellular location">
    <subcellularLocation>
        <location evidence="1">Membrane</location>
        <topology evidence="1">Multi-pass membrane protein</topology>
    </subcellularLocation>
</comment>
<evidence type="ECO:0000313" key="10">
    <source>
        <dbReference type="Proteomes" id="UP000585272"/>
    </source>
</evidence>
<feature type="transmembrane region" description="Helical" evidence="8">
    <location>
        <begin position="251"/>
        <end position="273"/>
    </location>
</feature>
<evidence type="ECO:0000256" key="3">
    <source>
        <dbReference type="ARBA" id="ARBA00022448"/>
    </source>
</evidence>
<dbReference type="EMBL" id="JACHNU010000001">
    <property type="protein sequence ID" value="MBB4662026.1"/>
    <property type="molecule type" value="Genomic_DNA"/>
</dbReference>
<dbReference type="RefSeq" id="WP_183340694.1">
    <property type="nucleotide sequence ID" value="NZ_JACHNU010000001.1"/>
</dbReference>
<organism evidence="9 10">
    <name type="scientific">Conexibacter arvalis</name>
    <dbReference type="NCBI Taxonomy" id="912552"/>
    <lineage>
        <taxon>Bacteria</taxon>
        <taxon>Bacillati</taxon>
        <taxon>Actinomycetota</taxon>
        <taxon>Thermoleophilia</taxon>
        <taxon>Solirubrobacterales</taxon>
        <taxon>Conexibacteraceae</taxon>
        <taxon>Conexibacter</taxon>
    </lineage>
</organism>
<feature type="transmembrane region" description="Helical" evidence="8">
    <location>
        <begin position="331"/>
        <end position="352"/>
    </location>
</feature>
<evidence type="ECO:0000256" key="2">
    <source>
        <dbReference type="ARBA" id="ARBA00008974"/>
    </source>
</evidence>
<dbReference type="PANTHER" id="PTHR31806:SF1">
    <property type="entry name" value="PURINE-CYTOSINE PERMEASE FCY2-RELATED"/>
    <property type="match status" value="1"/>
</dbReference>
<feature type="transmembrane region" description="Helical" evidence="8">
    <location>
        <begin position="63"/>
        <end position="86"/>
    </location>
</feature>
<feature type="transmembrane region" description="Helical" evidence="8">
    <location>
        <begin position="148"/>
        <end position="170"/>
    </location>
</feature>
<evidence type="ECO:0000256" key="8">
    <source>
        <dbReference type="SAM" id="Phobius"/>
    </source>
</evidence>
<dbReference type="InterPro" id="IPR026030">
    <property type="entry name" value="Pur-cyt_permease_Fcy2/21/22"/>
</dbReference>
<keyword evidence="3 7" id="KW-0813">Transport</keyword>
<evidence type="ECO:0000313" key="9">
    <source>
        <dbReference type="EMBL" id="MBB4662026.1"/>
    </source>
</evidence>
<name>A0A840IB18_9ACTN</name>
<sequence>MRGRDDAAASAGAIEQIGVEPIPVEQQTATAGAFFRIALGAVMTTTTIVLGTIPIALGLSFRAAAAAVVAGVVLGSLLVMPLALLGPRTRTNNAVSSGAQLGVTGRVVGSFLSLLIAISFFTVSVWVGGDALVAGVAHVAPGLGGDGASAAAYALVAAVIFVICIVGYRWLLAANTLIAPMIVVLLLLGLVAFGGRLDLSAPADPSGYALGGFWATWTAALLIVMANPVSYGPFLGDWSRYVPASTPARRLMGAVLAAQLLSILPFLFGAATATLVVDAGDYISGLVATAPGWYVAALVAVAVSGGIAGGVASLYGTGLDFSSVVPALDRVRATAAIGLVSIALVFVGRFAISMVDTVNAFMTLILVFSAPWAAVMLIGLFTRRGHVLVDDLQVFNRGERGGAYWFANGWNPRGVGAWATGSVAGLLLANTTLVAGPLHGVAGGVDVSFFAALLVGGAVYLALLFAFPEPSYVFGPRGPRLVPARDARPAPIVPVGGPGATAPEPLRQPA</sequence>
<feature type="transmembrane region" description="Helical" evidence="8">
    <location>
        <begin position="33"/>
        <end position="57"/>
    </location>
</feature>
<dbReference type="Proteomes" id="UP000585272">
    <property type="component" value="Unassembled WGS sequence"/>
</dbReference>
<keyword evidence="10" id="KW-1185">Reference proteome</keyword>
<dbReference type="GO" id="GO:0005886">
    <property type="term" value="C:plasma membrane"/>
    <property type="evidence" value="ECO:0007669"/>
    <property type="project" value="TreeGrafter"/>
</dbReference>
<protein>
    <submittedName>
        <fullName evidence="9">Purine-cytosine permease-like protein</fullName>
    </submittedName>
</protein>
<evidence type="ECO:0000256" key="4">
    <source>
        <dbReference type="ARBA" id="ARBA00022692"/>
    </source>
</evidence>
<accession>A0A840IB18</accession>
<gene>
    <name evidence="9" type="ORF">BDZ31_001599</name>
</gene>
<dbReference type="PIRSF" id="PIRSF002744">
    <property type="entry name" value="Pur-cyt_permease"/>
    <property type="match status" value="1"/>
</dbReference>
<comment type="similarity">
    <text evidence="2 7">Belongs to the purine-cytosine permease (2.A.39) family.</text>
</comment>
<keyword evidence="4 8" id="KW-0812">Transmembrane</keyword>
<proteinExistence type="inferred from homology"/>
<comment type="caution">
    <text evidence="9">The sequence shown here is derived from an EMBL/GenBank/DDBJ whole genome shotgun (WGS) entry which is preliminary data.</text>
</comment>
<dbReference type="PANTHER" id="PTHR31806">
    <property type="entry name" value="PURINE-CYTOSINE PERMEASE FCY2-RELATED"/>
    <property type="match status" value="1"/>
</dbReference>
<feature type="transmembrane region" description="Helical" evidence="8">
    <location>
        <begin position="293"/>
        <end position="319"/>
    </location>
</feature>
<feature type="transmembrane region" description="Helical" evidence="8">
    <location>
        <begin position="177"/>
        <end position="195"/>
    </location>
</feature>